<gene>
    <name evidence="2" type="ORF">DP107_05630</name>
</gene>
<dbReference type="InterPro" id="IPR002347">
    <property type="entry name" value="SDR_fam"/>
</dbReference>
<dbReference type="Pfam" id="PF00106">
    <property type="entry name" value="adh_short"/>
    <property type="match status" value="1"/>
</dbReference>
<keyword evidence="1" id="KW-0560">Oxidoreductase</keyword>
<organism evidence="2 3">
    <name type="scientific">Haloglomus irregulare</name>
    <dbReference type="NCBI Taxonomy" id="2234134"/>
    <lineage>
        <taxon>Archaea</taxon>
        <taxon>Methanobacteriati</taxon>
        <taxon>Methanobacteriota</taxon>
        <taxon>Stenosarchaea group</taxon>
        <taxon>Halobacteria</taxon>
        <taxon>Halobacteriales</taxon>
        <taxon>Natronomonadaceae</taxon>
        <taxon>Haloglomus</taxon>
    </lineage>
</organism>
<dbReference type="GO" id="GO:0016491">
    <property type="term" value="F:oxidoreductase activity"/>
    <property type="evidence" value="ECO:0007669"/>
    <property type="project" value="UniProtKB-KW"/>
</dbReference>
<reference evidence="2 3" key="1">
    <citation type="submission" date="2018-06" db="EMBL/GenBank/DDBJ databases">
        <title>Natronomonas sp. F16-60 a new haloarchaeon isolated from a solar saltern of Isla Cristina, Huelva, Spain.</title>
        <authorList>
            <person name="Duran-Viseras A."/>
            <person name="Sanchez-Porro C."/>
            <person name="Ventosa A."/>
        </authorList>
    </citation>
    <scope>NUCLEOTIDE SEQUENCE [LARGE SCALE GENOMIC DNA]</scope>
    <source>
        <strain evidence="2 3">F16-60</strain>
    </source>
</reference>
<evidence type="ECO:0000313" key="2">
    <source>
        <dbReference type="EMBL" id="TSD15327.1"/>
    </source>
</evidence>
<dbReference type="AlphaFoldDB" id="A0A554ND56"/>
<proteinExistence type="predicted"/>
<evidence type="ECO:0000256" key="1">
    <source>
        <dbReference type="ARBA" id="ARBA00023002"/>
    </source>
</evidence>
<evidence type="ECO:0000313" key="3">
    <source>
        <dbReference type="Proteomes" id="UP000319894"/>
    </source>
</evidence>
<protein>
    <submittedName>
        <fullName evidence="2">Daunorubicin C-13 ketoreductase</fullName>
    </submittedName>
</protein>
<dbReference type="RefSeq" id="WP_144261167.1">
    <property type="nucleotide sequence ID" value="NZ_QMDX01000002.1"/>
</dbReference>
<comment type="caution">
    <text evidence="2">The sequence shown here is derived from an EMBL/GenBank/DDBJ whole genome shotgun (WGS) entry which is preliminary data.</text>
</comment>
<dbReference type="InParanoid" id="A0A554ND56"/>
<keyword evidence="3" id="KW-1185">Reference proteome</keyword>
<dbReference type="EMBL" id="QMDX01000002">
    <property type="protein sequence ID" value="TSD15327.1"/>
    <property type="molecule type" value="Genomic_DNA"/>
</dbReference>
<dbReference type="SUPFAM" id="SSF51735">
    <property type="entry name" value="NAD(P)-binding Rossmann-fold domains"/>
    <property type="match status" value="1"/>
</dbReference>
<accession>A0A554ND56</accession>
<dbReference type="PRINTS" id="PR00081">
    <property type="entry name" value="GDHRDH"/>
</dbReference>
<dbReference type="Proteomes" id="UP000319894">
    <property type="component" value="Unassembled WGS sequence"/>
</dbReference>
<name>A0A554ND56_9EURY</name>
<dbReference type="InterPro" id="IPR036291">
    <property type="entry name" value="NAD(P)-bd_dom_sf"/>
</dbReference>
<sequence>MTERPEVGAGVADVDLQGRTALVTGSTSGIGREAALALGRLGADVLVHGRDREAGRQVTDELERLDVDARFEAADFADVDAVRDLAAAVRDWTDDLDILVNNAGGLFQDGDRTALGVERTFHVNHLAPYLLTTELLDCLAPEARVVTTASDAHRGVGLDPDTVTEPGGGFRAYQRSKLANVLFTAELARRLRHHGGDRTANSLHPGAIPGSGFSRFLPGPLPRVMKALDGLPFVTSVAEGAETVVFLAASSRVDGVSGRYFADCEPRTPSGPARDTEMAERLWTRSADLLNIAEPLAGDAAAD</sequence>
<dbReference type="OrthoDB" id="10454at2157"/>
<dbReference type="PANTHER" id="PTHR43157">
    <property type="entry name" value="PHOSPHATIDYLINOSITOL-GLYCAN BIOSYNTHESIS CLASS F PROTEIN-RELATED"/>
    <property type="match status" value="1"/>
</dbReference>
<dbReference type="PANTHER" id="PTHR43157:SF31">
    <property type="entry name" value="PHOSPHATIDYLINOSITOL-GLYCAN BIOSYNTHESIS CLASS F PROTEIN"/>
    <property type="match status" value="1"/>
</dbReference>
<dbReference type="Gene3D" id="3.40.50.720">
    <property type="entry name" value="NAD(P)-binding Rossmann-like Domain"/>
    <property type="match status" value="1"/>
</dbReference>